<dbReference type="Proteomes" id="UP000554482">
    <property type="component" value="Unassembled WGS sequence"/>
</dbReference>
<dbReference type="SMART" id="SM00213">
    <property type="entry name" value="UBQ"/>
    <property type="match status" value="2"/>
</dbReference>
<organism evidence="2 3">
    <name type="scientific">Thalictrum thalictroides</name>
    <name type="common">Rue-anemone</name>
    <name type="synonym">Anemone thalictroides</name>
    <dbReference type="NCBI Taxonomy" id="46969"/>
    <lineage>
        <taxon>Eukaryota</taxon>
        <taxon>Viridiplantae</taxon>
        <taxon>Streptophyta</taxon>
        <taxon>Embryophyta</taxon>
        <taxon>Tracheophyta</taxon>
        <taxon>Spermatophyta</taxon>
        <taxon>Magnoliopsida</taxon>
        <taxon>Ranunculales</taxon>
        <taxon>Ranunculaceae</taxon>
        <taxon>Thalictroideae</taxon>
        <taxon>Thalictrum</taxon>
    </lineage>
</organism>
<dbReference type="EMBL" id="JABWDY010020631">
    <property type="protein sequence ID" value="KAF5192994.1"/>
    <property type="molecule type" value="Genomic_DNA"/>
</dbReference>
<proteinExistence type="predicted"/>
<dbReference type="Gene3D" id="3.10.20.90">
    <property type="entry name" value="Phosphatidylinositol 3-kinase Catalytic Subunit, Chain A, domain 1"/>
    <property type="match status" value="2"/>
</dbReference>
<sequence>MSAVSESSSMENFFIVFDETNERHVIRGEGIETIGELKNRIQQEYQIDVNEQIIQYQERVIFNNDQKIGNLLGIKNDKKMTVYMKKDVNTLVPVDIVCQGAGSRNESCKLKVCLGHTVSILKEQINKKLGYGPFRQTLSVFGKLMKDGDLLRDYIINETPSFTCTIAIEGIPKNYVFVEFNKEQEAYHLEQEDTIYTLEHKFRERHNLPESYCNFYFSWQGQQLAGPFTLKQLGIRDNVVLGFSEYKPIVW</sequence>
<dbReference type="InterPro" id="IPR029071">
    <property type="entry name" value="Ubiquitin-like_domsf"/>
</dbReference>
<name>A0A7J6W6I9_THATH</name>
<evidence type="ECO:0000313" key="2">
    <source>
        <dbReference type="EMBL" id="KAF5192994.1"/>
    </source>
</evidence>
<keyword evidence="3" id="KW-1185">Reference proteome</keyword>
<dbReference type="AlphaFoldDB" id="A0A7J6W6I9"/>
<dbReference type="InterPro" id="IPR000626">
    <property type="entry name" value="Ubiquitin-like_dom"/>
</dbReference>
<comment type="caution">
    <text evidence="2">The sequence shown here is derived from an EMBL/GenBank/DDBJ whole genome shotgun (WGS) entry which is preliminary data.</text>
</comment>
<feature type="domain" description="Ubiquitin-like" evidence="1">
    <location>
        <begin position="94"/>
        <end position="158"/>
    </location>
</feature>
<evidence type="ECO:0000259" key="1">
    <source>
        <dbReference type="PROSITE" id="PS50053"/>
    </source>
</evidence>
<dbReference type="SUPFAM" id="SSF54236">
    <property type="entry name" value="Ubiquitin-like"/>
    <property type="match status" value="3"/>
</dbReference>
<dbReference type="Pfam" id="PF00240">
    <property type="entry name" value="ubiquitin"/>
    <property type="match status" value="2"/>
</dbReference>
<accession>A0A7J6W6I9</accession>
<protein>
    <recommendedName>
        <fullName evidence="1">Ubiquitin-like domain-containing protein</fullName>
    </recommendedName>
</protein>
<gene>
    <name evidence="2" type="ORF">FRX31_017421</name>
</gene>
<reference evidence="2 3" key="1">
    <citation type="submission" date="2020-06" db="EMBL/GenBank/DDBJ databases">
        <title>Transcriptomic and genomic resources for Thalictrum thalictroides and T. hernandezii: Facilitating candidate gene discovery in an emerging model plant lineage.</title>
        <authorList>
            <person name="Arias T."/>
            <person name="Riano-Pachon D.M."/>
            <person name="Di Stilio V.S."/>
        </authorList>
    </citation>
    <scope>NUCLEOTIDE SEQUENCE [LARGE SCALE GENOMIC DNA]</scope>
    <source>
        <strain evidence="3">cv. WT478/WT964</strain>
        <tissue evidence="2">Leaves</tissue>
    </source>
</reference>
<dbReference type="PROSITE" id="PS50053">
    <property type="entry name" value="UBIQUITIN_2"/>
    <property type="match status" value="1"/>
</dbReference>
<evidence type="ECO:0000313" key="3">
    <source>
        <dbReference type="Proteomes" id="UP000554482"/>
    </source>
</evidence>
<dbReference type="CDD" id="cd17039">
    <property type="entry name" value="Ubl_ubiquitin_like"/>
    <property type="match status" value="2"/>
</dbReference>